<protein>
    <recommendedName>
        <fullName evidence="3">Retrotransposon Copia-like N-terminal domain-containing protein</fullName>
    </recommendedName>
</protein>
<dbReference type="Proteomes" id="UP001341840">
    <property type="component" value="Unassembled WGS sequence"/>
</dbReference>
<dbReference type="EMBL" id="JASCZI010000111">
    <property type="protein sequence ID" value="MED6108854.1"/>
    <property type="molecule type" value="Genomic_DNA"/>
</dbReference>
<gene>
    <name evidence="1" type="ORF">PIB30_028174</name>
</gene>
<accession>A0ABU6QAC4</accession>
<keyword evidence="2" id="KW-1185">Reference proteome</keyword>
<proteinExistence type="predicted"/>
<feature type="non-terminal residue" evidence="1">
    <location>
        <position position="106"/>
    </location>
</feature>
<reference evidence="1 2" key="1">
    <citation type="journal article" date="2023" name="Plants (Basel)">
        <title>Bridging the Gap: Combining Genomics and Transcriptomics Approaches to Understand Stylosanthes scabra, an Orphan Legume from the Brazilian Caatinga.</title>
        <authorList>
            <person name="Ferreira-Neto J.R.C."/>
            <person name="da Silva M.D."/>
            <person name="Binneck E."/>
            <person name="de Melo N.F."/>
            <person name="da Silva R.H."/>
            <person name="de Melo A.L.T.M."/>
            <person name="Pandolfi V."/>
            <person name="Bustamante F.O."/>
            <person name="Brasileiro-Vidal A.C."/>
            <person name="Benko-Iseppon A.M."/>
        </authorList>
    </citation>
    <scope>NUCLEOTIDE SEQUENCE [LARGE SCALE GENOMIC DNA]</scope>
    <source>
        <tissue evidence="1">Leaves</tissue>
    </source>
</reference>
<evidence type="ECO:0000313" key="1">
    <source>
        <dbReference type="EMBL" id="MED6108854.1"/>
    </source>
</evidence>
<organism evidence="1 2">
    <name type="scientific">Stylosanthes scabra</name>
    <dbReference type="NCBI Taxonomy" id="79078"/>
    <lineage>
        <taxon>Eukaryota</taxon>
        <taxon>Viridiplantae</taxon>
        <taxon>Streptophyta</taxon>
        <taxon>Embryophyta</taxon>
        <taxon>Tracheophyta</taxon>
        <taxon>Spermatophyta</taxon>
        <taxon>Magnoliopsida</taxon>
        <taxon>eudicotyledons</taxon>
        <taxon>Gunneridae</taxon>
        <taxon>Pentapetalae</taxon>
        <taxon>rosids</taxon>
        <taxon>fabids</taxon>
        <taxon>Fabales</taxon>
        <taxon>Fabaceae</taxon>
        <taxon>Papilionoideae</taxon>
        <taxon>50 kb inversion clade</taxon>
        <taxon>dalbergioids sensu lato</taxon>
        <taxon>Dalbergieae</taxon>
        <taxon>Pterocarpus clade</taxon>
        <taxon>Stylosanthes</taxon>
    </lineage>
</organism>
<evidence type="ECO:0008006" key="3">
    <source>
        <dbReference type="Google" id="ProtNLM"/>
    </source>
</evidence>
<sequence length="106" mass="11890">MAEIINDPDPSAAAAAAANQYLQSQKPLSIPISDKLTSDNFLTWEYQVTQTLSGQKLQHHLENDKIPKQFATPADQEKGVETQDYQDWRVEDYKIFGGQPQLIASL</sequence>
<comment type="caution">
    <text evidence="1">The sequence shown here is derived from an EMBL/GenBank/DDBJ whole genome shotgun (WGS) entry which is preliminary data.</text>
</comment>
<evidence type="ECO:0000313" key="2">
    <source>
        <dbReference type="Proteomes" id="UP001341840"/>
    </source>
</evidence>
<name>A0ABU6QAC4_9FABA</name>